<keyword evidence="8" id="KW-0472">Membrane</keyword>
<comment type="similarity">
    <text evidence="2">Belongs to the prokaryotic molybdopterin-containing oxidoreductase family.</text>
</comment>
<reference evidence="10 11" key="1">
    <citation type="submission" date="2021-01" db="EMBL/GenBank/DDBJ databases">
        <title>Genome public.</title>
        <authorList>
            <person name="Liu C."/>
            <person name="Sun Q."/>
        </authorList>
    </citation>
    <scope>NUCLEOTIDE SEQUENCE [LARGE SCALE GENOMIC DNA]</scope>
    <source>
        <strain evidence="10 11">YIM B02564</strain>
    </source>
</reference>
<feature type="transmembrane region" description="Helical" evidence="8">
    <location>
        <begin position="21"/>
        <end position="40"/>
    </location>
</feature>
<evidence type="ECO:0000256" key="3">
    <source>
        <dbReference type="ARBA" id="ARBA00022723"/>
    </source>
</evidence>
<protein>
    <submittedName>
        <fullName evidence="10">Molybdopterin-dependent oxidoreductase</fullName>
    </submittedName>
</protein>
<comment type="cofactor">
    <cofactor evidence="1">
        <name>Mo-bis(molybdopterin guanine dinucleotide)</name>
        <dbReference type="ChEBI" id="CHEBI:60539"/>
    </cofactor>
</comment>
<evidence type="ECO:0000313" key="10">
    <source>
        <dbReference type="EMBL" id="MBL4954658.1"/>
    </source>
</evidence>
<keyword evidence="8" id="KW-1133">Transmembrane helix</keyword>
<dbReference type="SUPFAM" id="SSF50692">
    <property type="entry name" value="ADC-like"/>
    <property type="match status" value="1"/>
</dbReference>
<dbReference type="InterPro" id="IPR006656">
    <property type="entry name" value="Mopterin_OxRdtase"/>
</dbReference>
<gene>
    <name evidence="10" type="ORF">JK635_21100</name>
</gene>
<evidence type="ECO:0000256" key="7">
    <source>
        <dbReference type="ARBA" id="ARBA00023014"/>
    </source>
</evidence>
<dbReference type="PROSITE" id="PS51669">
    <property type="entry name" value="4FE4S_MOW_BIS_MGD"/>
    <property type="match status" value="1"/>
</dbReference>
<evidence type="ECO:0000256" key="1">
    <source>
        <dbReference type="ARBA" id="ARBA00001942"/>
    </source>
</evidence>
<dbReference type="Pfam" id="PF00384">
    <property type="entry name" value="Molybdopterin"/>
    <property type="match status" value="1"/>
</dbReference>
<keyword evidence="3" id="KW-0479">Metal-binding</keyword>
<evidence type="ECO:0000256" key="8">
    <source>
        <dbReference type="SAM" id="Phobius"/>
    </source>
</evidence>
<dbReference type="Gene3D" id="3.30.2070.10">
    <property type="entry name" value="Formate dehydrogenase/DMSO reductase"/>
    <property type="match status" value="1"/>
</dbReference>
<evidence type="ECO:0000256" key="4">
    <source>
        <dbReference type="ARBA" id="ARBA00022729"/>
    </source>
</evidence>
<sequence>MKKTDDTLFNEVKDKKFTRRTFIKGLGTITVVSSIGFGTASRSKDVLAKEKKSETGKVVGGLCTYNCTSRCHLKAHVKDGRIITVTPGEMPGRADYANCCLRSIAYSQRLQDEDARILYPMKRVGKRGEKNFERISWEEAFDTIARKLKEAKEKYGPESAGFFTMTGNLAKLAWESPIRFANCFGGTTFDVEALMSDHGATMGMGLVYGQGRGGHDTRDYMNSKLIILWGRNVVDTHTSETRYLIKARENGAKIIVIDPRQCPSAAIADQWIAINPGTDTALALGMMNIIISKDLHDKEWLRKYSCAPYLVNDQDGKYMRDGNHYLIWDTKTKKAVYADSKKAVGAINGEFTVNGVKCKPSFEYLVAETKKYNLEKTAEITGIDNQVIETLAMEYITMKPAGIRMGQGMQRVYNAHSPFRTVATLAAVAGYIGIPGGGASHMGGTSANKPLPGVTTPVFNYEDWTDYGGNSGKMQKSSLMYDMITKKDPYPIDFLWLAGTNFLNQNPDPNRVIKEVFPNISFIVSVDPFWTWTSLYADIILPGNTYWEKWDFYDRAPWVFIMQPAIKPIGESKSDPEIFAELAKRLDFGHLWKKTDEEWVKGFINLEHPAFEGFDWDNVLKDGVWGRKDGIYEPVFAFGPEYQYQTPTARFEFYTESLKEFNQEVPTYTPGLENPKSELGKKYPLLVFNYHDRFNVHSQHVLEESLKIVQKEPEVWINTKDAKKRAINHGDVVRVFNDRGSCTLKAFVTEGVVPGAIALASGWQPESYIEGHHQTLTQLTINPVEEQISATNTAYGDVLVQVERV</sequence>
<evidence type="ECO:0000259" key="9">
    <source>
        <dbReference type="PROSITE" id="PS51669"/>
    </source>
</evidence>
<keyword evidence="5" id="KW-0560">Oxidoreductase</keyword>
<dbReference type="InterPro" id="IPR006311">
    <property type="entry name" value="TAT_signal"/>
</dbReference>
<proteinExistence type="inferred from homology"/>
<dbReference type="InterPro" id="IPR050612">
    <property type="entry name" value="Prok_Mopterin_Oxidored"/>
</dbReference>
<keyword evidence="4" id="KW-0732">Signal</keyword>
<organism evidence="10 11">
    <name type="scientific">Neobacillus paridis</name>
    <dbReference type="NCBI Taxonomy" id="2803862"/>
    <lineage>
        <taxon>Bacteria</taxon>
        <taxon>Bacillati</taxon>
        <taxon>Bacillota</taxon>
        <taxon>Bacilli</taxon>
        <taxon>Bacillales</taxon>
        <taxon>Bacillaceae</taxon>
        <taxon>Neobacillus</taxon>
    </lineage>
</organism>
<dbReference type="EMBL" id="JAESWB010000362">
    <property type="protein sequence ID" value="MBL4954658.1"/>
    <property type="molecule type" value="Genomic_DNA"/>
</dbReference>
<evidence type="ECO:0000313" key="11">
    <source>
        <dbReference type="Proteomes" id="UP000623967"/>
    </source>
</evidence>
<accession>A0ABS1TVR7</accession>
<dbReference type="PROSITE" id="PS51318">
    <property type="entry name" value="TAT"/>
    <property type="match status" value="1"/>
</dbReference>
<evidence type="ECO:0000256" key="2">
    <source>
        <dbReference type="ARBA" id="ARBA00010312"/>
    </source>
</evidence>
<evidence type="ECO:0000256" key="6">
    <source>
        <dbReference type="ARBA" id="ARBA00023004"/>
    </source>
</evidence>
<dbReference type="RefSeq" id="WP_202655899.1">
    <property type="nucleotide sequence ID" value="NZ_JAESWB010000362.1"/>
</dbReference>
<dbReference type="InterPro" id="IPR006963">
    <property type="entry name" value="Mopterin_OxRdtase_4Fe-4S_dom"/>
</dbReference>
<dbReference type="Proteomes" id="UP000623967">
    <property type="component" value="Unassembled WGS sequence"/>
</dbReference>
<dbReference type="SUPFAM" id="SSF53706">
    <property type="entry name" value="Formate dehydrogenase/DMSO reductase, domains 1-3"/>
    <property type="match status" value="1"/>
</dbReference>
<dbReference type="Gene3D" id="3.40.50.740">
    <property type="match status" value="1"/>
</dbReference>
<dbReference type="InterPro" id="IPR009010">
    <property type="entry name" value="Asp_de-COase-like_dom_sf"/>
</dbReference>
<evidence type="ECO:0000256" key="5">
    <source>
        <dbReference type="ARBA" id="ARBA00023002"/>
    </source>
</evidence>
<dbReference type="Gene3D" id="3.40.228.10">
    <property type="entry name" value="Dimethylsulfoxide Reductase, domain 2"/>
    <property type="match status" value="1"/>
</dbReference>
<comment type="caution">
    <text evidence="10">The sequence shown here is derived from an EMBL/GenBank/DDBJ whole genome shotgun (WGS) entry which is preliminary data.</text>
</comment>
<dbReference type="Pfam" id="PF01568">
    <property type="entry name" value="Molydop_binding"/>
    <property type="match status" value="1"/>
</dbReference>
<dbReference type="Gene3D" id="3.40.50.12440">
    <property type="match status" value="2"/>
</dbReference>
<feature type="domain" description="4Fe-4S Mo/W bis-MGD-type" evidence="9">
    <location>
        <begin position="56"/>
        <end position="114"/>
    </location>
</feature>
<dbReference type="PANTHER" id="PTHR43742">
    <property type="entry name" value="TRIMETHYLAMINE-N-OXIDE REDUCTASE"/>
    <property type="match status" value="1"/>
</dbReference>
<dbReference type="Gene3D" id="2.40.40.20">
    <property type="match status" value="1"/>
</dbReference>
<keyword evidence="11" id="KW-1185">Reference proteome</keyword>
<dbReference type="PANTHER" id="PTHR43742:SF6">
    <property type="entry name" value="OXIDOREDUCTASE YYAE-RELATED"/>
    <property type="match status" value="1"/>
</dbReference>
<dbReference type="InterPro" id="IPR006657">
    <property type="entry name" value="MoPterin_dinucl-bd_dom"/>
</dbReference>
<keyword evidence="8" id="KW-0812">Transmembrane</keyword>
<keyword evidence="7" id="KW-0411">Iron-sulfur</keyword>
<keyword evidence="6" id="KW-0408">Iron</keyword>
<name>A0ABS1TVR7_9BACI</name>